<dbReference type="Proteomes" id="UP000242682">
    <property type="component" value="Unassembled WGS sequence"/>
</dbReference>
<evidence type="ECO:0000313" key="2">
    <source>
        <dbReference type="EMBL" id="PSL41794.1"/>
    </source>
</evidence>
<dbReference type="InterPro" id="IPR051532">
    <property type="entry name" value="Ester_Hydrolysis_Enzymes"/>
</dbReference>
<evidence type="ECO:0000259" key="1">
    <source>
        <dbReference type="Pfam" id="PF13472"/>
    </source>
</evidence>
<comment type="caution">
    <text evidence="2">The sequence shown here is derived from an EMBL/GenBank/DDBJ whole genome shotgun (WGS) entry which is preliminary data.</text>
</comment>
<keyword evidence="3" id="KW-1185">Reference proteome</keyword>
<dbReference type="RefSeq" id="WP_181313525.1">
    <property type="nucleotide sequence ID" value="NZ_PYAT01000001.1"/>
</dbReference>
<evidence type="ECO:0000313" key="3">
    <source>
        <dbReference type="Proteomes" id="UP000242682"/>
    </source>
</evidence>
<dbReference type="Gene3D" id="3.40.50.1110">
    <property type="entry name" value="SGNH hydrolase"/>
    <property type="match status" value="1"/>
</dbReference>
<proteinExistence type="predicted"/>
<feature type="domain" description="SGNH hydrolase-type esterase" evidence="1">
    <location>
        <begin position="33"/>
        <end position="208"/>
    </location>
</feature>
<sequence>MKKNIRPGALFKGASFSSLSKQKKHFHINNIVILGDSVAYGYGTKGGIAKHLKETFAGSKVTNLGINGLTSNGLIDRLHSGAWDRYIAAADMVLLNIGGNDLLRGFRNSGAKGLIRQFSQLKRQYRKNLLGTYQHIRNLNEDVLIVQNNLYNSMKKEFQYFGFTNLLFRLWNTAIGEEGVIISRTDMMGKNPSIWLDSIHPNEEGYKLMHELLMKTLDSTGINFNKQDTAKESFHN</sequence>
<dbReference type="EMBL" id="PYAT01000001">
    <property type="protein sequence ID" value="PSL41794.1"/>
    <property type="molecule type" value="Genomic_DNA"/>
</dbReference>
<organism evidence="2 3">
    <name type="scientific">Planomicrobium soli</name>
    <dbReference type="NCBI Taxonomy" id="1176648"/>
    <lineage>
        <taxon>Bacteria</taxon>
        <taxon>Bacillati</taxon>
        <taxon>Bacillota</taxon>
        <taxon>Bacilli</taxon>
        <taxon>Bacillales</taxon>
        <taxon>Caryophanaceae</taxon>
        <taxon>Planomicrobium</taxon>
    </lineage>
</organism>
<dbReference type="InterPro" id="IPR013830">
    <property type="entry name" value="SGNH_hydro"/>
</dbReference>
<accession>A0A2P8H6I4</accession>
<dbReference type="InterPro" id="IPR036514">
    <property type="entry name" value="SGNH_hydro_sf"/>
</dbReference>
<protein>
    <submittedName>
        <fullName evidence="2">Lysophospholipase L1-like esterase</fullName>
    </submittedName>
</protein>
<dbReference type="AlphaFoldDB" id="A0A2P8H6I4"/>
<dbReference type="PANTHER" id="PTHR30383:SF5">
    <property type="entry name" value="SGNH HYDROLASE-TYPE ESTERASE DOMAIN-CONTAINING PROTEIN"/>
    <property type="match status" value="1"/>
</dbReference>
<dbReference type="SUPFAM" id="SSF52266">
    <property type="entry name" value="SGNH hydrolase"/>
    <property type="match status" value="1"/>
</dbReference>
<name>A0A2P8H6I4_9BACL</name>
<dbReference type="GO" id="GO:0004622">
    <property type="term" value="F:phosphatidylcholine lysophospholipase activity"/>
    <property type="evidence" value="ECO:0007669"/>
    <property type="project" value="TreeGrafter"/>
</dbReference>
<gene>
    <name evidence="2" type="ORF">B0H99_10138</name>
</gene>
<reference evidence="2 3" key="1">
    <citation type="submission" date="2018-03" db="EMBL/GenBank/DDBJ databases">
        <title>Genomic Encyclopedia of Type Strains, Phase III (KMG-III): the genomes of soil and plant-associated and newly described type strains.</title>
        <authorList>
            <person name="Whitman W."/>
        </authorList>
    </citation>
    <scope>NUCLEOTIDE SEQUENCE [LARGE SCALE GENOMIC DNA]</scope>
    <source>
        <strain evidence="2 3">CGMCC 1.12259</strain>
    </source>
</reference>
<dbReference type="Pfam" id="PF13472">
    <property type="entry name" value="Lipase_GDSL_2"/>
    <property type="match status" value="1"/>
</dbReference>
<dbReference type="PANTHER" id="PTHR30383">
    <property type="entry name" value="THIOESTERASE 1/PROTEASE 1/LYSOPHOSPHOLIPASE L1"/>
    <property type="match status" value="1"/>
</dbReference>